<dbReference type="CDD" id="cd00067">
    <property type="entry name" value="GAL4"/>
    <property type="match status" value="1"/>
</dbReference>
<dbReference type="PROSITE" id="PS00463">
    <property type="entry name" value="ZN2_CY6_FUNGAL_1"/>
    <property type="match status" value="1"/>
</dbReference>
<name>A0A9P4U656_9PLEO</name>
<protein>
    <recommendedName>
        <fullName evidence="2">Zn(2)-C6 fungal-type domain-containing protein</fullName>
    </recommendedName>
</protein>
<dbReference type="GO" id="GO:0008270">
    <property type="term" value="F:zinc ion binding"/>
    <property type="evidence" value="ECO:0007669"/>
    <property type="project" value="InterPro"/>
</dbReference>
<organism evidence="3 4">
    <name type="scientific">Karstenula rhodostoma CBS 690.94</name>
    <dbReference type="NCBI Taxonomy" id="1392251"/>
    <lineage>
        <taxon>Eukaryota</taxon>
        <taxon>Fungi</taxon>
        <taxon>Dikarya</taxon>
        <taxon>Ascomycota</taxon>
        <taxon>Pezizomycotina</taxon>
        <taxon>Dothideomycetes</taxon>
        <taxon>Pleosporomycetidae</taxon>
        <taxon>Pleosporales</taxon>
        <taxon>Massarineae</taxon>
        <taxon>Didymosphaeriaceae</taxon>
        <taxon>Karstenula</taxon>
    </lineage>
</organism>
<dbReference type="InterPro" id="IPR001138">
    <property type="entry name" value="Zn2Cys6_DnaBD"/>
</dbReference>
<reference evidence="3" key="1">
    <citation type="journal article" date="2020" name="Stud. Mycol.">
        <title>101 Dothideomycetes genomes: a test case for predicting lifestyles and emergence of pathogens.</title>
        <authorList>
            <person name="Haridas S."/>
            <person name="Albert R."/>
            <person name="Binder M."/>
            <person name="Bloem J."/>
            <person name="Labutti K."/>
            <person name="Salamov A."/>
            <person name="Andreopoulos B."/>
            <person name="Baker S."/>
            <person name="Barry K."/>
            <person name="Bills G."/>
            <person name="Bluhm B."/>
            <person name="Cannon C."/>
            <person name="Castanera R."/>
            <person name="Culley D."/>
            <person name="Daum C."/>
            <person name="Ezra D."/>
            <person name="Gonzalez J."/>
            <person name="Henrissat B."/>
            <person name="Kuo A."/>
            <person name="Liang C."/>
            <person name="Lipzen A."/>
            <person name="Lutzoni F."/>
            <person name="Magnuson J."/>
            <person name="Mondo S."/>
            <person name="Nolan M."/>
            <person name="Ohm R."/>
            <person name="Pangilinan J."/>
            <person name="Park H.-J."/>
            <person name="Ramirez L."/>
            <person name="Alfaro M."/>
            <person name="Sun H."/>
            <person name="Tritt A."/>
            <person name="Yoshinaga Y."/>
            <person name="Zwiers L.-H."/>
            <person name="Turgeon B."/>
            <person name="Goodwin S."/>
            <person name="Spatafora J."/>
            <person name="Crous P."/>
            <person name="Grigoriev I."/>
        </authorList>
    </citation>
    <scope>NUCLEOTIDE SEQUENCE</scope>
    <source>
        <strain evidence="3">CBS 690.94</strain>
    </source>
</reference>
<keyword evidence="4" id="KW-1185">Reference proteome</keyword>
<keyword evidence="1" id="KW-0539">Nucleus</keyword>
<comment type="caution">
    <text evidence="3">The sequence shown here is derived from an EMBL/GenBank/DDBJ whole genome shotgun (WGS) entry which is preliminary data.</text>
</comment>
<dbReference type="SUPFAM" id="SSF57701">
    <property type="entry name" value="Zn2/Cys6 DNA-binding domain"/>
    <property type="match status" value="1"/>
</dbReference>
<proteinExistence type="predicted"/>
<evidence type="ECO:0000256" key="1">
    <source>
        <dbReference type="ARBA" id="ARBA00023242"/>
    </source>
</evidence>
<gene>
    <name evidence="3" type="ORF">P171DRAFT_369239</name>
</gene>
<dbReference type="PROSITE" id="PS50048">
    <property type="entry name" value="ZN2_CY6_FUNGAL_2"/>
    <property type="match status" value="1"/>
</dbReference>
<accession>A0A9P4U656</accession>
<dbReference type="AlphaFoldDB" id="A0A9P4U656"/>
<dbReference type="OrthoDB" id="5355161at2759"/>
<dbReference type="InterPro" id="IPR036864">
    <property type="entry name" value="Zn2-C6_fun-type_DNA-bd_sf"/>
</dbReference>
<dbReference type="EMBL" id="MU001508">
    <property type="protein sequence ID" value="KAF2439759.1"/>
    <property type="molecule type" value="Genomic_DNA"/>
</dbReference>
<dbReference type="GO" id="GO:0000981">
    <property type="term" value="F:DNA-binding transcription factor activity, RNA polymerase II-specific"/>
    <property type="evidence" value="ECO:0007669"/>
    <property type="project" value="InterPro"/>
</dbReference>
<dbReference type="Gene3D" id="4.10.240.10">
    <property type="entry name" value="Zn(2)-C6 fungal-type DNA-binding domain"/>
    <property type="match status" value="1"/>
</dbReference>
<feature type="domain" description="Zn(2)-C6 fungal-type" evidence="2">
    <location>
        <begin position="8"/>
        <end position="38"/>
    </location>
</feature>
<dbReference type="Pfam" id="PF00172">
    <property type="entry name" value="Zn_clus"/>
    <property type="match status" value="1"/>
</dbReference>
<dbReference type="Proteomes" id="UP000799764">
    <property type="component" value="Unassembled WGS sequence"/>
</dbReference>
<sequence>MERAYRRACNACTTTKRRCTKEIPSCHRCATKNHRCSYPPTRRTDSSSPETVTGLHNIIAPIEPDGDYAFLNIDFNSLDSTLPTSDLNTIPFENTYVSNELCPASETLWFFTNDSWQIAHLASYQETEYIGEESLEVYVATVQGWFRQWTTENTCPLIHRQLYQKQMPRCIQDAFTVLTAYLNKTPSTQKIVSQIIEDRAADLMQAYSTQEPAHLTLLEHLARVQALLTYQLIRLFDGDIRLRARAEAHDAILASWNSLLWQRTTDEMAAGQFASFSPSPFVHLSPWKAWGVLESIRRTWLTVRILQSVYTTMKDGVAACPGGVVCTFGAGLWEAESERDWARMGEGKRLFVQSLGVEGLLGKEDPGSVDEFGHAVLLVSCGLERKERWVAEGCV</sequence>
<evidence type="ECO:0000313" key="4">
    <source>
        <dbReference type="Proteomes" id="UP000799764"/>
    </source>
</evidence>
<evidence type="ECO:0000313" key="3">
    <source>
        <dbReference type="EMBL" id="KAF2439759.1"/>
    </source>
</evidence>
<evidence type="ECO:0000259" key="2">
    <source>
        <dbReference type="PROSITE" id="PS50048"/>
    </source>
</evidence>